<dbReference type="InterPro" id="IPR011320">
    <property type="entry name" value="RNase_H1_N"/>
</dbReference>
<evidence type="ECO:0000313" key="3">
    <source>
        <dbReference type="EMBL" id="KAJ7097100.1"/>
    </source>
</evidence>
<dbReference type="SUPFAM" id="SSF55658">
    <property type="entry name" value="L9 N-domain-like"/>
    <property type="match status" value="2"/>
</dbReference>
<accession>A0AAD6UHB2</accession>
<feature type="domain" description="Ribonuclease H1 N-terminal" evidence="2">
    <location>
        <begin position="118"/>
        <end position="159"/>
    </location>
</feature>
<dbReference type="Gene3D" id="3.40.970.10">
    <property type="entry name" value="Ribonuclease H1, N-terminal domain"/>
    <property type="match status" value="2"/>
</dbReference>
<feature type="region of interest" description="Disordered" evidence="1">
    <location>
        <begin position="23"/>
        <end position="67"/>
    </location>
</feature>
<dbReference type="InterPro" id="IPR037056">
    <property type="entry name" value="RNase_H1_N_sf"/>
</dbReference>
<evidence type="ECO:0000259" key="2">
    <source>
        <dbReference type="Pfam" id="PF01693"/>
    </source>
</evidence>
<dbReference type="InterPro" id="IPR009027">
    <property type="entry name" value="Ribosomal_bL9/RNase_H1_N"/>
</dbReference>
<protein>
    <recommendedName>
        <fullName evidence="2">Ribonuclease H1 N-terminal domain-containing protein</fullName>
    </recommendedName>
</protein>
<dbReference type="AlphaFoldDB" id="A0AAD6UHB2"/>
<dbReference type="EMBL" id="JARJCN010000010">
    <property type="protein sequence ID" value="KAJ7097100.1"/>
    <property type="molecule type" value="Genomic_DNA"/>
</dbReference>
<gene>
    <name evidence="3" type="ORF">B0H15DRAFT_945771</name>
</gene>
<comment type="caution">
    <text evidence="3">The sequence shown here is derived from an EMBL/GenBank/DDBJ whole genome shotgun (WGS) entry which is preliminary data.</text>
</comment>
<reference evidence="3" key="1">
    <citation type="submission" date="2023-03" db="EMBL/GenBank/DDBJ databases">
        <title>Massive genome expansion in bonnet fungi (Mycena s.s.) driven by repeated elements and novel gene families across ecological guilds.</title>
        <authorList>
            <consortium name="Lawrence Berkeley National Laboratory"/>
            <person name="Harder C.B."/>
            <person name="Miyauchi S."/>
            <person name="Viragh M."/>
            <person name="Kuo A."/>
            <person name="Thoen E."/>
            <person name="Andreopoulos B."/>
            <person name="Lu D."/>
            <person name="Skrede I."/>
            <person name="Drula E."/>
            <person name="Henrissat B."/>
            <person name="Morin E."/>
            <person name="Kohler A."/>
            <person name="Barry K."/>
            <person name="LaButti K."/>
            <person name="Morin E."/>
            <person name="Salamov A."/>
            <person name="Lipzen A."/>
            <person name="Mereny Z."/>
            <person name="Hegedus B."/>
            <person name="Baldrian P."/>
            <person name="Stursova M."/>
            <person name="Weitz H."/>
            <person name="Taylor A."/>
            <person name="Grigoriev I.V."/>
            <person name="Nagy L.G."/>
            <person name="Martin F."/>
            <person name="Kauserud H."/>
        </authorList>
    </citation>
    <scope>NUCLEOTIDE SEQUENCE</scope>
    <source>
        <strain evidence="3">CBHHK173m</strain>
    </source>
</reference>
<keyword evidence="4" id="KW-1185">Reference proteome</keyword>
<organism evidence="3 4">
    <name type="scientific">Mycena belliarum</name>
    <dbReference type="NCBI Taxonomy" id="1033014"/>
    <lineage>
        <taxon>Eukaryota</taxon>
        <taxon>Fungi</taxon>
        <taxon>Dikarya</taxon>
        <taxon>Basidiomycota</taxon>
        <taxon>Agaricomycotina</taxon>
        <taxon>Agaricomycetes</taxon>
        <taxon>Agaricomycetidae</taxon>
        <taxon>Agaricales</taxon>
        <taxon>Marasmiineae</taxon>
        <taxon>Mycenaceae</taxon>
        <taxon>Mycena</taxon>
    </lineage>
</organism>
<evidence type="ECO:0000313" key="4">
    <source>
        <dbReference type="Proteomes" id="UP001222325"/>
    </source>
</evidence>
<proteinExistence type="predicted"/>
<evidence type="ECO:0000256" key="1">
    <source>
        <dbReference type="SAM" id="MobiDB-lite"/>
    </source>
</evidence>
<dbReference type="Proteomes" id="UP001222325">
    <property type="component" value="Unassembled WGS sequence"/>
</dbReference>
<sequence length="257" mass="27998">MTTPIPEDDELDPDFLNLLEQLDLSDAGQRSPSSVPCPPHTLSSAPAPALIAGRTPPAPLPGSPSPRVTLYQFESPTRRGITPHWSLAATSTQGISYSGVRVVQAGSPRKTTRAKKAAYTVFCGRETGVFRTWAEASAQVTGASCSIYRGYCTVDEARDAFAYAVAHHWPSMDLSSFNPLNGSEPFDNDNDKWYVVYKGITPGVYRSHLECQLNTVGISKALHESVHGRDTAMEKYARAVRQGEVSFISPPDYHNVL</sequence>
<feature type="domain" description="Ribonuclease H1 N-terminal" evidence="2">
    <location>
        <begin position="192"/>
        <end position="227"/>
    </location>
</feature>
<dbReference type="Pfam" id="PF01693">
    <property type="entry name" value="Cauli_VI"/>
    <property type="match status" value="2"/>
</dbReference>
<name>A0AAD6UHB2_9AGAR</name>